<evidence type="ECO:0000313" key="1">
    <source>
        <dbReference type="EMBL" id="KIL62011.1"/>
    </source>
</evidence>
<sequence length="56" mass="6069">MRLCTPGTERDVSSRYALFSSTAFSSHSSQLSFPDHIEFLSHVSSACEDASVILCG</sequence>
<dbReference type="AlphaFoldDB" id="A0A0C2WYV0"/>
<reference evidence="1 2" key="1">
    <citation type="submission" date="2014-04" db="EMBL/GenBank/DDBJ databases">
        <title>Evolutionary Origins and Diversification of the Mycorrhizal Mutualists.</title>
        <authorList>
            <consortium name="DOE Joint Genome Institute"/>
            <consortium name="Mycorrhizal Genomics Consortium"/>
            <person name="Kohler A."/>
            <person name="Kuo A."/>
            <person name="Nagy L.G."/>
            <person name="Floudas D."/>
            <person name="Copeland A."/>
            <person name="Barry K.W."/>
            <person name="Cichocki N."/>
            <person name="Veneault-Fourrey C."/>
            <person name="LaButti K."/>
            <person name="Lindquist E.A."/>
            <person name="Lipzen A."/>
            <person name="Lundell T."/>
            <person name="Morin E."/>
            <person name="Murat C."/>
            <person name="Riley R."/>
            <person name="Ohm R."/>
            <person name="Sun H."/>
            <person name="Tunlid A."/>
            <person name="Henrissat B."/>
            <person name="Grigoriev I.V."/>
            <person name="Hibbett D.S."/>
            <person name="Martin F."/>
        </authorList>
    </citation>
    <scope>NUCLEOTIDE SEQUENCE [LARGE SCALE GENOMIC DNA]</scope>
    <source>
        <strain evidence="1 2">Koide BX008</strain>
    </source>
</reference>
<dbReference type="HOGENOM" id="CLU_3013727_0_0_1"/>
<name>A0A0C2WYV0_AMAMK</name>
<keyword evidence="2" id="KW-1185">Reference proteome</keyword>
<dbReference type="EMBL" id="KN818276">
    <property type="protein sequence ID" value="KIL62011.1"/>
    <property type="molecule type" value="Genomic_DNA"/>
</dbReference>
<accession>A0A0C2WYV0</accession>
<dbReference type="Proteomes" id="UP000054549">
    <property type="component" value="Unassembled WGS sequence"/>
</dbReference>
<gene>
    <name evidence="1" type="ORF">M378DRAFT_166157</name>
</gene>
<organism evidence="1 2">
    <name type="scientific">Amanita muscaria (strain Koide BX008)</name>
    <dbReference type="NCBI Taxonomy" id="946122"/>
    <lineage>
        <taxon>Eukaryota</taxon>
        <taxon>Fungi</taxon>
        <taxon>Dikarya</taxon>
        <taxon>Basidiomycota</taxon>
        <taxon>Agaricomycotina</taxon>
        <taxon>Agaricomycetes</taxon>
        <taxon>Agaricomycetidae</taxon>
        <taxon>Agaricales</taxon>
        <taxon>Pluteineae</taxon>
        <taxon>Amanitaceae</taxon>
        <taxon>Amanita</taxon>
    </lineage>
</organism>
<dbReference type="InParanoid" id="A0A0C2WYV0"/>
<evidence type="ECO:0000313" key="2">
    <source>
        <dbReference type="Proteomes" id="UP000054549"/>
    </source>
</evidence>
<proteinExistence type="predicted"/>
<protein>
    <submittedName>
        <fullName evidence="1">Uncharacterized protein</fullName>
    </submittedName>
</protein>